<comment type="caution">
    <text evidence="7">The sequence shown here is derived from an EMBL/GenBank/DDBJ whole genome shotgun (WGS) entry which is preliminary data.</text>
</comment>
<dbReference type="STRING" id="1122247.GCA_000379865_01461"/>
<evidence type="ECO:0000256" key="2">
    <source>
        <dbReference type="ARBA" id="ARBA00009142"/>
    </source>
</evidence>
<dbReference type="EMBL" id="AMRA01000078">
    <property type="protein sequence ID" value="EKF23178.1"/>
    <property type="molecule type" value="Genomic_DNA"/>
</dbReference>
<dbReference type="PANTHER" id="PTHR43701">
    <property type="entry name" value="MEMBRANE TRANSPORTER PROTEIN MJ0441-RELATED"/>
    <property type="match status" value="1"/>
</dbReference>
<comment type="subcellular location">
    <subcellularLocation>
        <location evidence="6">Cell membrane</location>
        <topology evidence="6">Multi-pass membrane protein</topology>
    </subcellularLocation>
    <subcellularLocation>
        <location evidence="1">Membrane</location>
        <topology evidence="1">Multi-pass membrane protein</topology>
    </subcellularLocation>
</comment>
<keyword evidence="5 6" id="KW-0472">Membrane</keyword>
<reference evidence="7 8" key="1">
    <citation type="journal article" date="2012" name="J. Bacteriol.">
        <title>Genome sequence of Mycobacterium hassiacum DSM 44199, a rare source of heat-stable mycobacterial proteins.</title>
        <authorList>
            <person name="Tiago I."/>
            <person name="Maranha A."/>
            <person name="Mendes V."/>
            <person name="Alarico S."/>
            <person name="Moynihan P.J."/>
            <person name="Clarke A.J."/>
            <person name="Macedo-Ribeiro S."/>
            <person name="Pereira P.J."/>
            <person name="Empadinhas N."/>
        </authorList>
    </citation>
    <scope>NUCLEOTIDE SEQUENCE [LARGE SCALE GENOMIC DNA]</scope>
    <source>
        <strain evidence="8">DSM 44199 / CIP 105218 / JCM 12690 / 3849</strain>
    </source>
</reference>
<evidence type="ECO:0000313" key="8">
    <source>
        <dbReference type="Proteomes" id="UP000006265"/>
    </source>
</evidence>
<dbReference type="GO" id="GO:0005886">
    <property type="term" value="C:plasma membrane"/>
    <property type="evidence" value="ECO:0007669"/>
    <property type="project" value="UniProtKB-SubCell"/>
</dbReference>
<evidence type="ECO:0000256" key="5">
    <source>
        <dbReference type="ARBA" id="ARBA00023136"/>
    </source>
</evidence>
<evidence type="ECO:0000256" key="4">
    <source>
        <dbReference type="ARBA" id="ARBA00022989"/>
    </source>
</evidence>
<dbReference type="PANTHER" id="PTHR43701:SF2">
    <property type="entry name" value="MEMBRANE TRANSPORTER PROTEIN YJNA-RELATED"/>
    <property type="match status" value="1"/>
</dbReference>
<feature type="transmembrane region" description="Helical" evidence="6">
    <location>
        <begin position="134"/>
        <end position="164"/>
    </location>
</feature>
<evidence type="ECO:0000256" key="6">
    <source>
        <dbReference type="RuleBase" id="RU363041"/>
    </source>
</evidence>
<evidence type="ECO:0000313" key="7">
    <source>
        <dbReference type="EMBL" id="EKF23178.1"/>
    </source>
</evidence>
<keyword evidence="6" id="KW-1003">Cell membrane</keyword>
<dbReference type="Proteomes" id="UP000006265">
    <property type="component" value="Unassembled WGS sequence"/>
</dbReference>
<sequence length="275" mass="27467">MLAVTVALAVLVGVTLGLLGGGGSILTVPLLAYVAGMDAKQAIATSLLVVGVTSAVGSVSHARAGRVQWRTGLVFGLAGMAGAYAGGLLGRFIPGSVLLIGFAAMMIATAVAMLRDGAPAADAERPRRVPAALVLAEGLIVGLVTGLVGAGGGFLVVPALVLFGGLPMPVAVGTSLIVIALKSFAGLAGYLTSVRIDWTTASLVTAAAVVGALLGARLTAVINPCALRRAFGWFVLTMSSVILAEEIHLAVGLTWGGADRRRPPPATRCAGGARR</sequence>
<dbReference type="InterPro" id="IPR002781">
    <property type="entry name" value="TM_pro_TauE-like"/>
</dbReference>
<comment type="similarity">
    <text evidence="2 6">Belongs to the 4-toluene sulfonate uptake permease (TSUP) (TC 2.A.102) family.</text>
</comment>
<accession>K5B869</accession>
<evidence type="ECO:0000256" key="3">
    <source>
        <dbReference type="ARBA" id="ARBA00022692"/>
    </source>
</evidence>
<feature type="transmembrane region" description="Helical" evidence="6">
    <location>
        <begin position="42"/>
        <end position="60"/>
    </location>
</feature>
<keyword evidence="4 6" id="KW-1133">Transmembrane helix</keyword>
<feature type="transmembrane region" description="Helical" evidence="6">
    <location>
        <begin position="72"/>
        <end position="90"/>
    </location>
</feature>
<feature type="non-terminal residue" evidence="7">
    <location>
        <position position="275"/>
    </location>
</feature>
<name>K5B869_MYCHD</name>
<gene>
    <name evidence="7" type="ORF">C731_2832</name>
</gene>
<feature type="transmembrane region" description="Helical" evidence="6">
    <location>
        <begin position="230"/>
        <end position="255"/>
    </location>
</feature>
<dbReference type="InterPro" id="IPR051598">
    <property type="entry name" value="TSUP/Inactive_protease-like"/>
</dbReference>
<dbReference type="RefSeq" id="WP_005628578.1">
    <property type="nucleotide sequence ID" value="NZ_AMRA01000078.1"/>
</dbReference>
<evidence type="ECO:0000256" key="1">
    <source>
        <dbReference type="ARBA" id="ARBA00004141"/>
    </source>
</evidence>
<proteinExistence type="inferred from homology"/>
<protein>
    <recommendedName>
        <fullName evidence="6">Probable membrane transporter protein</fullName>
    </recommendedName>
</protein>
<keyword evidence="3 6" id="KW-0812">Transmembrane</keyword>
<dbReference type="eggNOG" id="COG0730">
    <property type="taxonomic scope" value="Bacteria"/>
</dbReference>
<feature type="transmembrane region" description="Helical" evidence="6">
    <location>
        <begin position="198"/>
        <end position="218"/>
    </location>
</feature>
<keyword evidence="8" id="KW-1185">Reference proteome</keyword>
<dbReference type="AlphaFoldDB" id="K5B869"/>
<organism evidence="7 8">
    <name type="scientific">Mycolicibacterium hassiacum (strain DSM 44199 / CIP 105218 / JCM 12690 / 3849)</name>
    <name type="common">Mycobacterium hassiacum</name>
    <dbReference type="NCBI Taxonomy" id="1122247"/>
    <lineage>
        <taxon>Bacteria</taxon>
        <taxon>Bacillati</taxon>
        <taxon>Actinomycetota</taxon>
        <taxon>Actinomycetes</taxon>
        <taxon>Mycobacteriales</taxon>
        <taxon>Mycobacteriaceae</taxon>
        <taxon>Mycolicibacterium</taxon>
    </lineage>
</organism>
<feature type="transmembrane region" description="Helical" evidence="6">
    <location>
        <begin position="170"/>
        <end position="191"/>
    </location>
</feature>
<dbReference type="Pfam" id="PF01925">
    <property type="entry name" value="TauE"/>
    <property type="match status" value="1"/>
</dbReference>
<feature type="transmembrane region" description="Helical" evidence="6">
    <location>
        <begin position="96"/>
        <end position="114"/>
    </location>
</feature>